<protein>
    <recommendedName>
        <fullName evidence="1">SHSP domain-containing protein</fullName>
    </recommendedName>
</protein>
<organism evidence="2">
    <name type="scientific">marine sediment metagenome</name>
    <dbReference type="NCBI Taxonomy" id="412755"/>
    <lineage>
        <taxon>unclassified sequences</taxon>
        <taxon>metagenomes</taxon>
        <taxon>ecological metagenomes</taxon>
    </lineage>
</organism>
<dbReference type="AlphaFoldDB" id="X1MLP9"/>
<sequence length="95" mass="11168">LICKAEIPGLDPEDLDISITDDILTIKGEIKKEFVKERENYHRMERRYESFSRSIQLPRKVMIEDVEATYKEGIVTIIMPKCKPEMSQKVKIKIK</sequence>
<dbReference type="Pfam" id="PF00011">
    <property type="entry name" value="HSP20"/>
    <property type="match status" value="1"/>
</dbReference>
<dbReference type="SUPFAM" id="SSF49764">
    <property type="entry name" value="HSP20-like chaperones"/>
    <property type="match status" value="1"/>
</dbReference>
<evidence type="ECO:0000259" key="1">
    <source>
        <dbReference type="PROSITE" id="PS01031"/>
    </source>
</evidence>
<evidence type="ECO:0000313" key="2">
    <source>
        <dbReference type="EMBL" id="GAI15625.1"/>
    </source>
</evidence>
<dbReference type="Gene3D" id="2.60.40.790">
    <property type="match status" value="1"/>
</dbReference>
<dbReference type="PANTHER" id="PTHR11527">
    <property type="entry name" value="HEAT-SHOCK PROTEIN 20 FAMILY MEMBER"/>
    <property type="match status" value="1"/>
</dbReference>
<reference evidence="2" key="1">
    <citation type="journal article" date="2014" name="Front. Microbiol.">
        <title>High frequency of phylogenetically diverse reductive dehalogenase-homologous genes in deep subseafloor sedimentary metagenomes.</title>
        <authorList>
            <person name="Kawai M."/>
            <person name="Futagami T."/>
            <person name="Toyoda A."/>
            <person name="Takaki Y."/>
            <person name="Nishi S."/>
            <person name="Hori S."/>
            <person name="Arai W."/>
            <person name="Tsubouchi T."/>
            <person name="Morono Y."/>
            <person name="Uchiyama I."/>
            <person name="Ito T."/>
            <person name="Fujiyama A."/>
            <person name="Inagaki F."/>
            <person name="Takami H."/>
        </authorList>
    </citation>
    <scope>NUCLEOTIDE SEQUENCE</scope>
    <source>
        <strain evidence="2">Expedition CK06-06</strain>
    </source>
</reference>
<dbReference type="InterPro" id="IPR002068">
    <property type="entry name" value="A-crystallin/Hsp20_dom"/>
</dbReference>
<feature type="non-terminal residue" evidence="2">
    <location>
        <position position="1"/>
    </location>
</feature>
<comment type="caution">
    <text evidence="2">The sequence shown here is derived from an EMBL/GenBank/DDBJ whole genome shotgun (WGS) entry which is preliminary data.</text>
</comment>
<name>X1MLP9_9ZZZZ</name>
<dbReference type="InterPro" id="IPR031107">
    <property type="entry name" value="Small_HSP"/>
</dbReference>
<dbReference type="EMBL" id="BARV01008026">
    <property type="protein sequence ID" value="GAI15625.1"/>
    <property type="molecule type" value="Genomic_DNA"/>
</dbReference>
<gene>
    <name evidence="2" type="ORF">S06H3_16242</name>
</gene>
<dbReference type="PROSITE" id="PS01031">
    <property type="entry name" value="SHSP"/>
    <property type="match status" value="1"/>
</dbReference>
<proteinExistence type="predicted"/>
<dbReference type="CDD" id="cd06464">
    <property type="entry name" value="ACD_sHsps-like"/>
    <property type="match status" value="1"/>
</dbReference>
<dbReference type="InterPro" id="IPR008978">
    <property type="entry name" value="HSP20-like_chaperone"/>
</dbReference>
<feature type="domain" description="SHSP" evidence="1">
    <location>
        <begin position="1"/>
        <end position="95"/>
    </location>
</feature>
<accession>X1MLP9</accession>